<protein>
    <submittedName>
        <fullName evidence="10">Peptidase M50</fullName>
    </submittedName>
</protein>
<dbReference type="CDD" id="cd06160">
    <property type="entry name" value="S2P-M50_like_2"/>
    <property type="match status" value="1"/>
</dbReference>
<evidence type="ECO:0000313" key="10">
    <source>
        <dbReference type="EMBL" id="ABN70361.1"/>
    </source>
</evidence>
<evidence type="ECO:0000259" key="9">
    <source>
        <dbReference type="Pfam" id="PF02163"/>
    </source>
</evidence>
<reference evidence="11" key="1">
    <citation type="journal article" date="2009" name="BMC Genomics">
        <title>The complete genome sequence of Staphylothermus marinus reveals differences in sulfur metabolism among heterotrophic Crenarchaeota.</title>
        <authorList>
            <person name="Anderson I.J."/>
            <person name="Dharmarajan L."/>
            <person name="Rodriguez J."/>
            <person name="Hooper S."/>
            <person name="Porat I."/>
            <person name="Ulrich L.E."/>
            <person name="Elkins J.G."/>
            <person name="Mavromatis K."/>
            <person name="Sun H."/>
            <person name="Land M."/>
            <person name="Lapidus A."/>
            <person name="Lucas S."/>
            <person name="Barry K."/>
            <person name="Huber H."/>
            <person name="Zhulin I.B."/>
            <person name="Whitman W.B."/>
            <person name="Mukhopadhyay B."/>
            <person name="Woese C."/>
            <person name="Bristow J."/>
            <person name="Kyrpides N."/>
        </authorList>
    </citation>
    <scope>NUCLEOTIDE SEQUENCE [LARGE SCALE GENOMIC DNA]</scope>
    <source>
        <strain evidence="11">ATCC 43588 / DSM 3639 / JCM 9404 / F1</strain>
    </source>
</reference>
<evidence type="ECO:0000256" key="4">
    <source>
        <dbReference type="ARBA" id="ARBA00022801"/>
    </source>
</evidence>
<feature type="transmembrane region" description="Helical" evidence="8">
    <location>
        <begin position="362"/>
        <end position="379"/>
    </location>
</feature>
<dbReference type="Proteomes" id="UP000000254">
    <property type="component" value="Chromosome"/>
</dbReference>
<dbReference type="PANTHER" id="PTHR31412">
    <property type="entry name" value="ZINC METALLOPROTEASE EGY1"/>
    <property type="match status" value="1"/>
</dbReference>
<keyword evidence="11" id="KW-1185">Reference proteome</keyword>
<keyword evidence="5" id="KW-0809">Transit peptide</keyword>
<keyword evidence="6 8" id="KW-1133">Transmembrane helix</keyword>
<dbReference type="STRING" id="399550.Smar_1270"/>
<dbReference type="Pfam" id="PF02163">
    <property type="entry name" value="Peptidase_M50"/>
    <property type="match status" value="1"/>
</dbReference>
<evidence type="ECO:0000256" key="7">
    <source>
        <dbReference type="ARBA" id="ARBA00023136"/>
    </source>
</evidence>
<feature type="transmembrane region" description="Helical" evidence="8">
    <location>
        <begin position="263"/>
        <end position="285"/>
    </location>
</feature>
<feature type="transmembrane region" description="Helical" evidence="8">
    <location>
        <begin position="204"/>
        <end position="226"/>
    </location>
</feature>
<reference evidence="10 11" key="2">
    <citation type="journal article" date="2009" name="Stand. Genomic Sci.">
        <title>Complete genome sequence of Staphylothermus marinus Stetter and Fiala 1986 type strain F1.</title>
        <authorList>
            <person name="Anderson I.J."/>
            <person name="Sun H."/>
            <person name="Lapidus A."/>
            <person name="Copeland A."/>
            <person name="Glavina Del Rio T."/>
            <person name="Tice H."/>
            <person name="Dalin E."/>
            <person name="Lucas S."/>
            <person name="Barry K."/>
            <person name="Land M."/>
            <person name="Richardson P."/>
            <person name="Huber H."/>
            <person name="Kyrpides N.C."/>
        </authorList>
    </citation>
    <scope>NUCLEOTIDE SEQUENCE [LARGE SCALE GENOMIC DNA]</scope>
    <source>
        <strain evidence="11">ATCC 43588 / DSM 3639 / JCM 9404 / F1</strain>
    </source>
</reference>
<dbReference type="EMBL" id="CP000575">
    <property type="protein sequence ID" value="ABN70361.1"/>
    <property type="molecule type" value="Genomic_DNA"/>
</dbReference>
<keyword evidence="7 8" id="KW-0472">Membrane</keyword>
<evidence type="ECO:0000256" key="1">
    <source>
        <dbReference type="ARBA" id="ARBA00004141"/>
    </source>
</evidence>
<evidence type="ECO:0000256" key="6">
    <source>
        <dbReference type="ARBA" id="ARBA00022989"/>
    </source>
</evidence>
<keyword evidence="2" id="KW-0645">Protease</keyword>
<evidence type="ECO:0000256" key="8">
    <source>
        <dbReference type="SAM" id="Phobius"/>
    </source>
</evidence>
<dbReference type="HOGENOM" id="CLU_028221_0_0_2"/>
<evidence type="ECO:0000256" key="3">
    <source>
        <dbReference type="ARBA" id="ARBA00022692"/>
    </source>
</evidence>
<feature type="transmembrane region" description="Helical" evidence="8">
    <location>
        <begin position="164"/>
        <end position="184"/>
    </location>
</feature>
<feature type="transmembrane region" description="Helical" evidence="8">
    <location>
        <begin position="306"/>
        <end position="324"/>
    </location>
</feature>
<evidence type="ECO:0000256" key="5">
    <source>
        <dbReference type="ARBA" id="ARBA00022946"/>
    </source>
</evidence>
<feature type="transmembrane region" description="Helical" evidence="8">
    <location>
        <begin position="238"/>
        <end position="257"/>
    </location>
</feature>
<keyword evidence="4" id="KW-0378">Hydrolase</keyword>
<sequence length="381" mass="42355">MFPFQKPYPPIIEDILKQLSRAGRLALQVKDYTVEKTGKVFDIVINDRLSEEVFNEIYSYIVNRYNYMILQLRTDPPILRLIPIRKGNPKIKQVILLLTTIATIFLTGYGISESFYELLGLNNQSVIIGWSIAYTALFLFALGFHEFGHMFSSKKSGVIIEGPYFIPAPPIQLGFIGTLGAVISMKSLPPTRRDLAKLGISGPLFGYIVALIIGFIGVMFSPTIPISKSIELVESGQASEIGFMPLTMILLLLIKNIPPGYTILLHPLAFISFIIFVVTFLNLLPIGQLDGGHVVRSFTTDYTHELIGYFIIILTAVTGVLLLGTMAGQYYIALSIILVIFKLLFGRHPHPGPANQFSNNKDYSILLAYIILVVLTLPLPT</sequence>
<feature type="transmembrane region" description="Helical" evidence="8">
    <location>
        <begin position="124"/>
        <end position="144"/>
    </location>
</feature>
<dbReference type="AlphaFoldDB" id="A3DP01"/>
<dbReference type="eggNOG" id="arCOG00609">
    <property type="taxonomic scope" value="Archaea"/>
</dbReference>
<feature type="transmembrane region" description="Helical" evidence="8">
    <location>
        <begin position="94"/>
        <end position="112"/>
    </location>
</feature>
<proteinExistence type="predicted"/>
<keyword evidence="3 8" id="KW-0812">Transmembrane</keyword>
<dbReference type="KEGG" id="smr:Smar_1270"/>
<accession>A3DP01</accession>
<feature type="transmembrane region" description="Helical" evidence="8">
    <location>
        <begin position="330"/>
        <end position="350"/>
    </location>
</feature>
<name>A3DP01_STAMF</name>
<gene>
    <name evidence="10" type="ordered locus">Smar_1270</name>
</gene>
<dbReference type="PANTHER" id="PTHR31412:SF0">
    <property type="entry name" value="ZINC METALLOPROTEASE EGY1, CHLOROPLASTIC-RELATED"/>
    <property type="match status" value="1"/>
</dbReference>
<comment type="subcellular location">
    <subcellularLocation>
        <location evidence="1">Membrane</location>
        <topology evidence="1">Multi-pass membrane protein</topology>
    </subcellularLocation>
</comment>
<dbReference type="InterPro" id="IPR044838">
    <property type="entry name" value="EGY1-like"/>
</dbReference>
<evidence type="ECO:0000313" key="11">
    <source>
        <dbReference type="Proteomes" id="UP000000254"/>
    </source>
</evidence>
<dbReference type="GO" id="GO:0016020">
    <property type="term" value="C:membrane"/>
    <property type="evidence" value="ECO:0007669"/>
    <property type="project" value="UniProtKB-SubCell"/>
</dbReference>
<dbReference type="GO" id="GO:0008233">
    <property type="term" value="F:peptidase activity"/>
    <property type="evidence" value="ECO:0007669"/>
    <property type="project" value="UniProtKB-KW"/>
</dbReference>
<dbReference type="GO" id="GO:0006508">
    <property type="term" value="P:proteolysis"/>
    <property type="evidence" value="ECO:0007669"/>
    <property type="project" value="UniProtKB-KW"/>
</dbReference>
<feature type="domain" description="Peptidase M50" evidence="9">
    <location>
        <begin position="135"/>
        <end position="307"/>
    </location>
</feature>
<evidence type="ECO:0000256" key="2">
    <source>
        <dbReference type="ARBA" id="ARBA00022670"/>
    </source>
</evidence>
<dbReference type="InterPro" id="IPR008915">
    <property type="entry name" value="Peptidase_M50"/>
</dbReference>
<organism evidence="10 11">
    <name type="scientific">Staphylothermus marinus (strain ATCC 43588 / DSM 3639 / JCM 9404 / F1)</name>
    <dbReference type="NCBI Taxonomy" id="399550"/>
    <lineage>
        <taxon>Archaea</taxon>
        <taxon>Thermoproteota</taxon>
        <taxon>Thermoprotei</taxon>
        <taxon>Desulfurococcales</taxon>
        <taxon>Desulfurococcaceae</taxon>
        <taxon>Staphylothermus</taxon>
    </lineage>
</organism>